<sequence>MKKMYPSNLHKFVEFSAFTVLIISFFISVYGMNTLPDNIAIHFDIHGNPDRYGSPKTLILTSILMMIPMGIISICAHFVDVECMNLTFKLNKINKVEVRKSIQLMMYLLELEFSVFGLFITLKSYNQSGSGILSAVLVLVVIMTATIVWGMKDSKRKNDM</sequence>
<comment type="caution">
    <text evidence="3">The sequence shown here is derived from an EMBL/GenBank/DDBJ whole genome shotgun (WGS) entry which is preliminary data.</text>
</comment>
<feature type="transmembrane region" description="Helical" evidence="1">
    <location>
        <begin position="132"/>
        <end position="151"/>
    </location>
</feature>
<name>A0A544QX53_9FIRM</name>
<feature type="transmembrane region" description="Helical" evidence="1">
    <location>
        <begin position="58"/>
        <end position="81"/>
    </location>
</feature>
<keyword evidence="1" id="KW-1133">Transmembrane helix</keyword>
<keyword evidence="1" id="KW-0812">Transmembrane</keyword>
<gene>
    <name evidence="3" type="ORF">EXD82_02210</name>
</gene>
<organism evidence="3 4">
    <name type="scientific">Peptacetobacter hominis</name>
    <dbReference type="NCBI Taxonomy" id="2743610"/>
    <lineage>
        <taxon>Bacteria</taxon>
        <taxon>Bacillati</taxon>
        <taxon>Bacillota</taxon>
        <taxon>Clostridia</taxon>
        <taxon>Peptostreptococcales</taxon>
        <taxon>Peptostreptococcaceae</taxon>
        <taxon>Peptacetobacter</taxon>
    </lineage>
</organism>
<evidence type="ECO:0000313" key="4">
    <source>
        <dbReference type="Proteomes" id="UP000317863"/>
    </source>
</evidence>
<protein>
    <submittedName>
        <fullName evidence="3">DUF1648 domain-containing protein</fullName>
    </submittedName>
</protein>
<evidence type="ECO:0000259" key="2">
    <source>
        <dbReference type="Pfam" id="PF07853"/>
    </source>
</evidence>
<reference evidence="3 4" key="1">
    <citation type="submission" date="2019-02" db="EMBL/GenBank/DDBJ databases">
        <title>Peptostreptococcaceae bacterium ZHW00191 nov., a new bacterium isolated from the human gut.</title>
        <authorList>
            <person name="Zhou H.-W."/>
            <person name="Chen X.-J."/>
        </authorList>
    </citation>
    <scope>NUCLEOTIDE SEQUENCE [LARGE SCALE GENOMIC DNA]</scope>
    <source>
        <strain evidence="3 4">ZHW00191</strain>
    </source>
</reference>
<dbReference type="RefSeq" id="WP_142535292.1">
    <property type="nucleotide sequence ID" value="NZ_SGJB01000003.1"/>
</dbReference>
<dbReference type="Pfam" id="PF07853">
    <property type="entry name" value="DUF1648"/>
    <property type="match status" value="1"/>
</dbReference>
<feature type="domain" description="DUF1648" evidence="2">
    <location>
        <begin position="20"/>
        <end position="65"/>
    </location>
</feature>
<accession>A0A544QX53</accession>
<feature type="transmembrane region" description="Helical" evidence="1">
    <location>
        <begin position="102"/>
        <end position="120"/>
    </location>
</feature>
<keyword evidence="1" id="KW-0472">Membrane</keyword>
<dbReference type="OrthoDB" id="9808690at2"/>
<evidence type="ECO:0000256" key="1">
    <source>
        <dbReference type="SAM" id="Phobius"/>
    </source>
</evidence>
<proteinExistence type="predicted"/>
<evidence type="ECO:0000313" key="3">
    <source>
        <dbReference type="EMBL" id="TQQ85235.1"/>
    </source>
</evidence>
<dbReference type="EMBL" id="SGJB01000003">
    <property type="protein sequence ID" value="TQQ85235.1"/>
    <property type="molecule type" value="Genomic_DNA"/>
</dbReference>
<keyword evidence="4" id="KW-1185">Reference proteome</keyword>
<dbReference type="InterPro" id="IPR012867">
    <property type="entry name" value="DUF1648"/>
</dbReference>
<feature type="transmembrane region" description="Helical" evidence="1">
    <location>
        <begin position="12"/>
        <end position="32"/>
    </location>
</feature>
<dbReference type="Proteomes" id="UP000317863">
    <property type="component" value="Unassembled WGS sequence"/>
</dbReference>
<dbReference type="AlphaFoldDB" id="A0A544QX53"/>